<reference evidence="2" key="1">
    <citation type="journal article" date="2020" name="Nat. Commun.">
        <title>Genome sequence of the cluster root forming white lupin.</title>
        <authorList>
            <person name="Hufnagel B."/>
            <person name="Marques A."/>
            <person name="Soriano A."/>
            <person name="Marques L."/>
            <person name="Divol F."/>
            <person name="Doumas P."/>
            <person name="Sallet E."/>
            <person name="Mancinotti D."/>
            <person name="Carrere S."/>
            <person name="Marande W."/>
            <person name="Arribat S."/>
            <person name="Keller J."/>
            <person name="Huneau C."/>
            <person name="Blein T."/>
            <person name="Aime D."/>
            <person name="Laguerre M."/>
            <person name="Taylor J."/>
            <person name="Schubert V."/>
            <person name="Nelson M."/>
            <person name="Geu-Flores F."/>
            <person name="Crespi M."/>
            <person name="Gallardo-Guerrero K."/>
            <person name="Delaux P.-M."/>
            <person name="Salse J."/>
            <person name="Berges H."/>
            <person name="Guyot R."/>
            <person name="Gouzy J."/>
            <person name="Peret B."/>
        </authorList>
    </citation>
    <scope>NUCLEOTIDE SEQUENCE [LARGE SCALE GENOMIC DNA]</scope>
    <source>
        <strain evidence="2">cv. Amiga</strain>
    </source>
</reference>
<evidence type="ECO:0008006" key="3">
    <source>
        <dbReference type="Google" id="ProtNLM"/>
    </source>
</evidence>
<gene>
    <name evidence="1" type="ORF">Lalb_Chr07g0187711</name>
</gene>
<dbReference type="OrthoDB" id="9514740at2759"/>
<dbReference type="EMBL" id="WOCE01000007">
    <property type="protein sequence ID" value="KAE9610542.1"/>
    <property type="molecule type" value="Genomic_DNA"/>
</dbReference>
<proteinExistence type="predicted"/>
<dbReference type="Proteomes" id="UP000447434">
    <property type="component" value="Chromosome 7"/>
</dbReference>
<name>A0A6A4QA59_LUPAL</name>
<dbReference type="SUPFAM" id="SSF56399">
    <property type="entry name" value="ADP-ribosylation"/>
    <property type="match status" value="1"/>
</dbReference>
<evidence type="ECO:0000313" key="2">
    <source>
        <dbReference type="Proteomes" id="UP000447434"/>
    </source>
</evidence>
<organism evidence="1 2">
    <name type="scientific">Lupinus albus</name>
    <name type="common">White lupine</name>
    <name type="synonym">Lupinus termis</name>
    <dbReference type="NCBI Taxonomy" id="3870"/>
    <lineage>
        <taxon>Eukaryota</taxon>
        <taxon>Viridiplantae</taxon>
        <taxon>Streptophyta</taxon>
        <taxon>Embryophyta</taxon>
        <taxon>Tracheophyta</taxon>
        <taxon>Spermatophyta</taxon>
        <taxon>Magnoliopsida</taxon>
        <taxon>eudicotyledons</taxon>
        <taxon>Gunneridae</taxon>
        <taxon>Pentapetalae</taxon>
        <taxon>rosids</taxon>
        <taxon>fabids</taxon>
        <taxon>Fabales</taxon>
        <taxon>Fabaceae</taxon>
        <taxon>Papilionoideae</taxon>
        <taxon>50 kb inversion clade</taxon>
        <taxon>genistoids sensu lato</taxon>
        <taxon>core genistoids</taxon>
        <taxon>Genisteae</taxon>
        <taxon>Lupinus</taxon>
    </lineage>
</organism>
<protein>
    <recommendedName>
        <fullName evidence="3">Poly(ADP-ribose) polymerase, catalytic domain-containing protein</fullName>
    </recommendedName>
</protein>
<dbReference type="AlphaFoldDB" id="A0A6A4QA59"/>
<dbReference type="PANTHER" id="PTHR31681:SF29">
    <property type="entry name" value="C2H2-LIKE ZINC FINGER PROTEIN"/>
    <property type="match status" value="1"/>
</dbReference>
<keyword evidence="2" id="KW-1185">Reference proteome</keyword>
<dbReference type="Gene3D" id="3.90.228.10">
    <property type="match status" value="1"/>
</dbReference>
<sequence length="222" mass="25023">MYIFAVIKLHKEDSSWQIMEKICQTTTTYIDSKINPTQIECVLKVLNHQKAFSSFEECREMVRNNAENLQDKFPRCLADGNELLRFHGTTIACSLGMNNSSCNLLCTFDRCGLCQILRHGFSTKKQEFEGAGVGVLTTSTSDKAFDSIGSSFKDNMRRCVIVCRVIAGRIHQNPLQDIQEMVTADLGFDSLVKKKITGSNIEELHVLNPRAILPCFVVTYKL</sequence>
<dbReference type="PANTHER" id="PTHR31681">
    <property type="entry name" value="C2H2-LIKE ZINC FINGER PROTEIN"/>
    <property type="match status" value="1"/>
</dbReference>
<accession>A0A6A4QA59</accession>
<comment type="caution">
    <text evidence="1">The sequence shown here is derived from an EMBL/GenBank/DDBJ whole genome shotgun (WGS) entry which is preliminary data.</text>
</comment>
<evidence type="ECO:0000313" key="1">
    <source>
        <dbReference type="EMBL" id="KAE9610542.1"/>
    </source>
</evidence>